<feature type="non-terminal residue" evidence="1">
    <location>
        <position position="42"/>
    </location>
</feature>
<evidence type="ECO:0000313" key="2">
    <source>
        <dbReference type="Proteomes" id="UP000789901"/>
    </source>
</evidence>
<reference evidence="1 2" key="1">
    <citation type="submission" date="2021-06" db="EMBL/GenBank/DDBJ databases">
        <authorList>
            <person name="Kallberg Y."/>
            <person name="Tangrot J."/>
            <person name="Rosling A."/>
        </authorList>
    </citation>
    <scope>NUCLEOTIDE SEQUENCE [LARGE SCALE GENOMIC DNA]</scope>
    <source>
        <strain evidence="1 2">120-4 pot B 10/14</strain>
    </source>
</reference>
<gene>
    <name evidence="1" type="ORF">GMARGA_LOCUS44761</name>
</gene>
<protein>
    <submittedName>
        <fullName evidence="1">139_t:CDS:1</fullName>
    </submittedName>
</protein>
<evidence type="ECO:0000313" key="1">
    <source>
        <dbReference type="EMBL" id="CAG8855940.1"/>
    </source>
</evidence>
<name>A0ABN7XMH7_GIGMA</name>
<keyword evidence="2" id="KW-1185">Reference proteome</keyword>
<sequence>ETSNASSSSRSDIWKFFDKEKKEKTVIARCKRCPNVKYSVIK</sequence>
<accession>A0ABN7XMH7</accession>
<proteinExistence type="predicted"/>
<feature type="non-terminal residue" evidence="1">
    <location>
        <position position="1"/>
    </location>
</feature>
<dbReference type="Proteomes" id="UP000789901">
    <property type="component" value="Unassembled WGS sequence"/>
</dbReference>
<comment type="caution">
    <text evidence="1">The sequence shown here is derived from an EMBL/GenBank/DDBJ whole genome shotgun (WGS) entry which is preliminary data.</text>
</comment>
<dbReference type="EMBL" id="CAJVQB010154713">
    <property type="protein sequence ID" value="CAG8855940.1"/>
    <property type="molecule type" value="Genomic_DNA"/>
</dbReference>
<organism evidence="1 2">
    <name type="scientific">Gigaspora margarita</name>
    <dbReference type="NCBI Taxonomy" id="4874"/>
    <lineage>
        <taxon>Eukaryota</taxon>
        <taxon>Fungi</taxon>
        <taxon>Fungi incertae sedis</taxon>
        <taxon>Mucoromycota</taxon>
        <taxon>Glomeromycotina</taxon>
        <taxon>Glomeromycetes</taxon>
        <taxon>Diversisporales</taxon>
        <taxon>Gigasporaceae</taxon>
        <taxon>Gigaspora</taxon>
    </lineage>
</organism>